<dbReference type="EMBL" id="CP148074">
    <property type="protein sequence ID" value="WXL25217.1"/>
    <property type="molecule type" value="Genomic_DNA"/>
</dbReference>
<name>A0ABZ2RE24_ECTME</name>
<evidence type="ECO:0000313" key="2">
    <source>
        <dbReference type="Proteomes" id="UP001476583"/>
    </source>
</evidence>
<proteinExistence type="predicted"/>
<accession>A0ABZ2RE24</accession>
<dbReference type="Proteomes" id="UP001476583">
    <property type="component" value="Chromosome"/>
</dbReference>
<organism evidence="1 2">
    <name type="scientific">Ectopseudomonas mendocina</name>
    <name type="common">Pseudomonas mendocina</name>
    <dbReference type="NCBI Taxonomy" id="300"/>
    <lineage>
        <taxon>Bacteria</taxon>
        <taxon>Pseudomonadati</taxon>
        <taxon>Pseudomonadota</taxon>
        <taxon>Gammaproteobacteria</taxon>
        <taxon>Pseudomonadales</taxon>
        <taxon>Pseudomonadaceae</taxon>
        <taxon>Ectopseudomonas</taxon>
    </lineage>
</organism>
<keyword evidence="2" id="KW-1185">Reference proteome</keyword>
<gene>
    <name evidence="1" type="ORF">WG219_18225</name>
</gene>
<evidence type="ECO:0000313" key="1">
    <source>
        <dbReference type="EMBL" id="WXL25217.1"/>
    </source>
</evidence>
<protein>
    <submittedName>
        <fullName evidence="1">Molecular chaperone</fullName>
    </submittedName>
</protein>
<sequence>MDKLNALALLRITTPSKQSLSFCDAIPRNVKKWIDGLPKANVGESARQLYQALLEINQLQTTPENRLQMLELLRPEIFFVCNQLEKHFVNQAIVLDERPRKVANLCQALQHHLAIGYKLIVVNLGGQVTKDTQSLLTVALQRAIHSLCGPLVRASQLYCPVPEGLWLEMHLLYQIARSQNLHKTPVRDPQAHHTQSLSCEQSYVVALMLGCSRCNQLRQSTIAQLAQILELWGTLVTLQSGQIASSLFAINPAQDTPPRYTAQFAAGELNDAVGIDPSALVDAINEHLQLNADQRAQSRLHVPNSISLDMLQQLAAAWGDIAERTFQRTQSQGTLTLCLGMSALHYYLAGQRLFNDVLQQAKLSNAAVFTVQKGDSDIWADAFDTKKADGLEESLPFEEIQYSKPDDDNKSALYQQQAASYPTHEVSIVNISPGGYCLAWPREVPNQLQAGELLGIRSQRQDSWSIAVVRWIRQVRGGGTQMGIELIAPQAQACGLQLLRNGDSNSQYMRALLLPEISIISRPASLIVPRIPFQEGSKVNININGNEHRAVLKQRLTSTGSFNQFDYQVTVLNDEMPDSPGTISAHDGKAGKEDFDSLWKSL</sequence>
<reference evidence="1 2" key="1">
    <citation type="submission" date="2024-03" db="EMBL/GenBank/DDBJ databases">
        <title>Complete genome of BD2.</title>
        <authorList>
            <person name="Cao G."/>
        </authorList>
    </citation>
    <scope>NUCLEOTIDE SEQUENCE [LARGE SCALE GENOMIC DNA]</scope>
    <source>
        <strain evidence="1 2">BD2</strain>
    </source>
</reference>